<gene>
    <name evidence="1" type="ORF">NVV43_27340</name>
</gene>
<dbReference type="InterPro" id="IPR009078">
    <property type="entry name" value="Ferritin-like_SF"/>
</dbReference>
<comment type="caution">
    <text evidence="1">The sequence shown here is derived from an EMBL/GenBank/DDBJ whole genome shotgun (WGS) entry which is preliminary data.</text>
</comment>
<reference evidence="1" key="1">
    <citation type="submission" date="2022-07" db="EMBL/GenBank/DDBJ databases">
        <title>Diversity of ethanolamine utilization by human commensal Escherichia coli.</title>
        <authorList>
            <person name="Jubelin G."/>
        </authorList>
    </citation>
    <scope>NUCLEOTIDE SEQUENCE</scope>
    <source>
        <strain evidence="1">S1</strain>
    </source>
</reference>
<feature type="non-terminal residue" evidence="1">
    <location>
        <position position="1"/>
    </location>
</feature>
<evidence type="ECO:0000313" key="1">
    <source>
        <dbReference type="EMBL" id="MCR6679191.1"/>
    </source>
</evidence>
<evidence type="ECO:0000313" key="2">
    <source>
        <dbReference type="Proteomes" id="UP001206878"/>
    </source>
</evidence>
<dbReference type="SUPFAM" id="SSF47240">
    <property type="entry name" value="Ferritin-like"/>
    <property type="match status" value="1"/>
</dbReference>
<dbReference type="Pfam" id="PF05138">
    <property type="entry name" value="PaaA_PaaC"/>
    <property type="match status" value="1"/>
</dbReference>
<dbReference type="Gene3D" id="1.20.1260.10">
    <property type="match status" value="1"/>
</dbReference>
<sequence>PDDDSPNSAQSMAWGIKRFSNDDLRQRFVDMNVPQAEALGLTLPDPEIRWNDETGHYEFGEIDFTELFEVVKGNGPCNAQRMAHKR</sequence>
<dbReference type="EMBL" id="JANPXH010000936">
    <property type="protein sequence ID" value="MCR6679191.1"/>
    <property type="molecule type" value="Genomic_DNA"/>
</dbReference>
<protein>
    <submittedName>
        <fullName evidence="1">Phenylacetate-CoA oxygenase subunit PaaI</fullName>
    </submittedName>
</protein>
<dbReference type="InterPro" id="IPR007814">
    <property type="entry name" value="PaaA_PaaC"/>
</dbReference>
<proteinExistence type="predicted"/>
<name>A0AAW5MYQ6_9ESCH</name>
<accession>A0AAW5MYQ6</accession>
<dbReference type="Proteomes" id="UP001206878">
    <property type="component" value="Unassembled WGS sequence"/>
</dbReference>
<dbReference type="GO" id="GO:0010124">
    <property type="term" value="P:phenylacetate catabolic process"/>
    <property type="evidence" value="ECO:0007669"/>
    <property type="project" value="InterPro"/>
</dbReference>
<organism evidence="1 2">
    <name type="scientific">Escherichia marmotae</name>
    <dbReference type="NCBI Taxonomy" id="1499973"/>
    <lineage>
        <taxon>Bacteria</taxon>
        <taxon>Pseudomonadati</taxon>
        <taxon>Pseudomonadota</taxon>
        <taxon>Gammaproteobacteria</taxon>
        <taxon>Enterobacterales</taxon>
        <taxon>Enterobacteriaceae</taxon>
        <taxon>Escherichia</taxon>
    </lineage>
</organism>
<dbReference type="InterPro" id="IPR012347">
    <property type="entry name" value="Ferritin-like"/>
</dbReference>
<dbReference type="AlphaFoldDB" id="A0AAW5MYQ6"/>
<feature type="non-terminal residue" evidence="1">
    <location>
        <position position="86"/>
    </location>
</feature>